<sequence length="1127" mass="131795">MTSFYPSRASPQASPRQLLRNKFPNLGSLDTTGSSITSSASAALSGLTDKDIELIDEIIERSPPTATTFLTVFKAYNEVLAERNMDAANDVTYYKLLLKLGVVKGGDWGTKWNTVKAIHGYGSGGLNSTVDITPTATPRASRVAPSISRIIPHGNRLTTHNSGNNVSNAKYTSAPAHNRIRQLESRLNPSRTPLSAYRRDSVTVHSHQDEEESDGDQTETDGRTEMNSVTETGTDTSEDQVTASEQEFSSPPTTLLTQDRASNLKGGGFLSKKNLSKYPPLPSVDQFLPVQVKNLRSEFGSEFSSDLRTRTSSSPRKIASSSAARSPFSGKPTTTDYVTPSISSKLKGKSVAIPNQSIDEEDAWKKVKMERDEKEADRFREVVLLERCWEIWKGGFEWINSMNQKVDSQSAKMLRHRCYKTWKQRSRKRTSEYQQAGTLHDTYLLKQSLVLWRSKLKEMKLHKWKVGLRKKMTDIKDIRDDRILKEAWTKWRLRHIAESAEVCYEKKLLWRMILAWRDKLTKIENMEEEADELALNNEQNRIVQMWDFWKTCLELKEGEKIIKGQVHKRLKLNALQVWKNRRSLNSKADKLHDKYIVKHFYSAWKKSISRQQVMVQKAEKYKNRQDNILLLAIFRMWIARERGQLMDRTMKQRTVHVYWAAWKNRVEETRKSEARALEFRNRPSAALARAAFDRWRQLLKTKQSIQEQAGRYDQDLLVHRMLLVWRIQLRVRLKRSKQAKAARRFFLVQKAWNKWKDVVKEKKREEKLKNLELKFQQNYFEKWKVTAVRQRQHRTALGQFRTANTLRIMKDALSTWTNHVIALKLRELEVVEKRDNLLIQSCFDRWKTVFKRHADDLRLMQSYQLVKREEILRRMFSRWLTATKKIRYRRAMLQEREEEMKLALTERAWDRWRERFQEERLRPLELAFIVQLQKSRVYQAYMIWHSKTKSVPAIHFFSSSTKAKFWRMWRDAMPKALQAREARQHDRKKLLSRALDKWANAYRVKIALKAVARARYLRLPSGAPRQSLPLSTALRGVLRSSPSVTSAKTTRRTISEVDRTLEQADSIFDDDLESVASTRRPPENRASRLSLAKQINRRLSDVNTSREGSIGIWRELRRAQRRPPSER</sequence>
<dbReference type="AlphaFoldDB" id="A0A286UUJ2"/>
<evidence type="ECO:0000259" key="2">
    <source>
        <dbReference type="Pfam" id="PF08457"/>
    </source>
</evidence>
<evidence type="ECO:0000313" key="3">
    <source>
        <dbReference type="EMBL" id="PAV23248.1"/>
    </source>
</evidence>
<accession>A0A286UUJ2</accession>
<dbReference type="OrthoDB" id="1933281at2759"/>
<proteinExistence type="predicted"/>
<reference evidence="3 4" key="1">
    <citation type="journal article" date="2017" name="Mol. Ecol.">
        <title>Comparative and population genomic landscape of Phellinus noxius: A hypervariable fungus causing root rot in trees.</title>
        <authorList>
            <person name="Chung C.L."/>
            <person name="Lee T.J."/>
            <person name="Akiba M."/>
            <person name="Lee H.H."/>
            <person name="Kuo T.H."/>
            <person name="Liu D."/>
            <person name="Ke H.M."/>
            <person name="Yokoi T."/>
            <person name="Roa M.B."/>
            <person name="Lu M.J."/>
            <person name="Chang Y.Y."/>
            <person name="Ann P.J."/>
            <person name="Tsai J.N."/>
            <person name="Chen C.Y."/>
            <person name="Tzean S.S."/>
            <person name="Ota Y."/>
            <person name="Hattori T."/>
            <person name="Sahashi N."/>
            <person name="Liou R.F."/>
            <person name="Kikuchi T."/>
            <person name="Tsai I.J."/>
        </authorList>
    </citation>
    <scope>NUCLEOTIDE SEQUENCE [LARGE SCALE GENOMIC DNA]</scope>
    <source>
        <strain evidence="3 4">FFPRI411160</strain>
    </source>
</reference>
<comment type="caution">
    <text evidence="3">The sequence shown here is derived from an EMBL/GenBank/DDBJ whole genome shotgun (WGS) entry which is preliminary data.</text>
</comment>
<dbReference type="Proteomes" id="UP000217199">
    <property type="component" value="Unassembled WGS sequence"/>
</dbReference>
<dbReference type="PANTHER" id="PTHR22028">
    <property type="entry name" value="SFI1 SPINDLE BODY DOMAIN-CONTAINING PROTEIN-RELATED"/>
    <property type="match status" value="1"/>
</dbReference>
<dbReference type="EMBL" id="NBII01000001">
    <property type="protein sequence ID" value="PAV23248.1"/>
    <property type="molecule type" value="Genomic_DNA"/>
</dbReference>
<dbReference type="InterPro" id="IPR052270">
    <property type="entry name" value="CACF_protein"/>
</dbReference>
<dbReference type="STRING" id="2282107.A0A286UUJ2"/>
<dbReference type="GO" id="GO:0019902">
    <property type="term" value="F:phosphatase binding"/>
    <property type="evidence" value="ECO:0007669"/>
    <property type="project" value="TreeGrafter"/>
</dbReference>
<feature type="domain" description="Sfi1 spindle body" evidence="2">
    <location>
        <begin position="498"/>
        <end position="767"/>
    </location>
</feature>
<feature type="compositionally biased region" description="Basic and acidic residues" evidence="1">
    <location>
        <begin position="197"/>
        <end position="208"/>
    </location>
</feature>
<evidence type="ECO:0000313" key="4">
    <source>
        <dbReference type="Proteomes" id="UP000217199"/>
    </source>
</evidence>
<feature type="compositionally biased region" description="Polar residues" evidence="1">
    <location>
        <begin position="156"/>
        <end position="171"/>
    </location>
</feature>
<name>A0A286UUJ2_9AGAM</name>
<dbReference type="InParanoid" id="A0A286UUJ2"/>
<protein>
    <submittedName>
        <fullName evidence="3">Spindle pole body duplication-related protein</fullName>
    </submittedName>
</protein>
<evidence type="ECO:0000256" key="1">
    <source>
        <dbReference type="SAM" id="MobiDB-lite"/>
    </source>
</evidence>
<feature type="region of interest" description="Disordered" evidence="1">
    <location>
        <begin position="151"/>
        <end position="274"/>
    </location>
</feature>
<gene>
    <name evidence="3" type="ORF">PNOK_0031600</name>
</gene>
<feature type="compositionally biased region" description="Acidic residues" evidence="1">
    <location>
        <begin position="209"/>
        <end position="219"/>
    </location>
</feature>
<keyword evidence="4" id="KW-1185">Reference proteome</keyword>
<organism evidence="3 4">
    <name type="scientific">Pyrrhoderma noxium</name>
    <dbReference type="NCBI Taxonomy" id="2282107"/>
    <lineage>
        <taxon>Eukaryota</taxon>
        <taxon>Fungi</taxon>
        <taxon>Dikarya</taxon>
        <taxon>Basidiomycota</taxon>
        <taxon>Agaricomycotina</taxon>
        <taxon>Agaricomycetes</taxon>
        <taxon>Hymenochaetales</taxon>
        <taxon>Hymenochaetaceae</taxon>
        <taxon>Pyrrhoderma</taxon>
    </lineage>
</organism>
<dbReference type="Pfam" id="PF08457">
    <property type="entry name" value="Sfi1"/>
    <property type="match status" value="1"/>
</dbReference>
<dbReference type="PANTHER" id="PTHR22028:SF9">
    <property type="entry name" value="SFI1 SPINDLE BODY DOMAIN-CONTAINING PROTEIN"/>
    <property type="match status" value="1"/>
</dbReference>
<feature type="region of interest" description="Disordered" evidence="1">
    <location>
        <begin position="301"/>
        <end position="339"/>
    </location>
</feature>
<feature type="compositionally biased region" description="Polar residues" evidence="1">
    <location>
        <begin position="225"/>
        <end position="261"/>
    </location>
</feature>
<feature type="compositionally biased region" description="Low complexity" evidence="1">
    <location>
        <begin position="310"/>
        <end position="326"/>
    </location>
</feature>
<dbReference type="InterPro" id="IPR013665">
    <property type="entry name" value="Sfi1_dom"/>
</dbReference>